<dbReference type="NCBIfam" id="NF008427">
    <property type="entry name" value="PRK11263.1"/>
    <property type="match status" value="1"/>
</dbReference>
<dbReference type="EC" id="2.7.8.-" evidence="9"/>
<keyword evidence="12" id="KW-1185">Reference proteome</keyword>
<keyword evidence="1 9" id="KW-1003">Cell membrane</keyword>
<dbReference type="PROSITE" id="PS50035">
    <property type="entry name" value="PLD"/>
    <property type="match status" value="2"/>
</dbReference>
<evidence type="ECO:0000313" key="11">
    <source>
        <dbReference type="EMBL" id="GGI92323.1"/>
    </source>
</evidence>
<keyword evidence="3 9" id="KW-0808">Transferase</keyword>
<feature type="active site" evidence="9">
    <location>
        <position position="292"/>
    </location>
</feature>
<name>A0ABQ2CM39_9GAMM</name>
<dbReference type="InterPro" id="IPR025202">
    <property type="entry name" value="PLD-like_dom"/>
</dbReference>
<dbReference type="PANTHER" id="PTHR21248">
    <property type="entry name" value="CARDIOLIPIN SYNTHASE"/>
    <property type="match status" value="1"/>
</dbReference>
<comment type="function">
    <text evidence="9">Catalyzes the phosphatidyl group transfer from one phosphatidylglycerol molecule to another to form cardiolipin (CL) (diphosphatidylglycerol) and glycerol.</text>
</comment>
<evidence type="ECO:0000259" key="10">
    <source>
        <dbReference type="PROSITE" id="PS50035"/>
    </source>
</evidence>
<protein>
    <recommendedName>
        <fullName evidence="9">Cardiolipin synthase B</fullName>
        <shortName evidence="9">CL synthase</shortName>
        <ecNumber evidence="9">2.7.8.-</ecNumber>
    </recommendedName>
</protein>
<evidence type="ECO:0000256" key="3">
    <source>
        <dbReference type="ARBA" id="ARBA00022679"/>
    </source>
</evidence>
<evidence type="ECO:0000256" key="8">
    <source>
        <dbReference type="ARBA" id="ARBA00023264"/>
    </source>
</evidence>
<feature type="active site" evidence="9">
    <location>
        <position position="115"/>
    </location>
</feature>
<dbReference type="SUPFAM" id="SSF56024">
    <property type="entry name" value="Phospholipase D/nuclease"/>
    <property type="match status" value="2"/>
</dbReference>
<accession>A0ABQ2CM39</accession>
<comment type="caution">
    <text evidence="11">The sequence shown here is derived from an EMBL/GenBank/DDBJ whole genome shotgun (WGS) entry which is preliminary data.</text>
</comment>
<evidence type="ECO:0000256" key="6">
    <source>
        <dbReference type="ARBA" id="ARBA00023136"/>
    </source>
</evidence>
<feature type="domain" description="PLD phosphodiesterase" evidence="10">
    <location>
        <begin position="287"/>
        <end position="314"/>
    </location>
</feature>
<dbReference type="PANTHER" id="PTHR21248:SF23">
    <property type="entry name" value="CARDIOLIPIN SYNTHASE B"/>
    <property type="match status" value="1"/>
</dbReference>
<evidence type="ECO:0000256" key="4">
    <source>
        <dbReference type="ARBA" id="ARBA00022737"/>
    </source>
</evidence>
<organism evidence="11 12">
    <name type="scientific">Halopseudomonas pertucinogena</name>
    <dbReference type="NCBI Taxonomy" id="86175"/>
    <lineage>
        <taxon>Bacteria</taxon>
        <taxon>Pseudomonadati</taxon>
        <taxon>Pseudomonadota</taxon>
        <taxon>Gammaproteobacteria</taxon>
        <taxon>Pseudomonadales</taxon>
        <taxon>Pseudomonadaceae</taxon>
        <taxon>Halopseudomonas</taxon>
    </lineage>
</organism>
<comment type="subcellular location">
    <subcellularLocation>
        <location evidence="9">Cell membrane</location>
        <topology evidence="9">Peripheral membrane protein</topology>
    </subcellularLocation>
</comment>
<feature type="domain" description="PLD phosphodiesterase" evidence="10">
    <location>
        <begin position="108"/>
        <end position="135"/>
    </location>
</feature>
<keyword evidence="5 9" id="KW-0443">Lipid metabolism</keyword>
<dbReference type="CDD" id="cd09159">
    <property type="entry name" value="PLDc_ybhO_like_2"/>
    <property type="match status" value="1"/>
</dbReference>
<keyword evidence="8 9" id="KW-1208">Phospholipid metabolism</keyword>
<gene>
    <name evidence="9 11" type="primary">clsB</name>
    <name evidence="11" type="ORF">GCM10009083_06080</name>
</gene>
<comment type="similarity">
    <text evidence="9">Belongs to the phospholipase D family. Cardiolipin synthase subfamily. ClsB sub-subfamily.</text>
</comment>
<dbReference type="EMBL" id="BMNN01000001">
    <property type="protein sequence ID" value="GGI92323.1"/>
    <property type="molecule type" value="Genomic_DNA"/>
</dbReference>
<evidence type="ECO:0000256" key="9">
    <source>
        <dbReference type="HAMAP-Rule" id="MF_01917"/>
    </source>
</evidence>
<feature type="active site" evidence="9">
    <location>
        <position position="120"/>
    </location>
</feature>
<dbReference type="Pfam" id="PF13091">
    <property type="entry name" value="PLDc_2"/>
    <property type="match status" value="2"/>
</dbReference>
<feature type="active site" evidence="9">
    <location>
        <position position="294"/>
    </location>
</feature>
<feature type="active site" evidence="9">
    <location>
        <position position="113"/>
    </location>
</feature>
<sequence>MKPIWLEGNAVEMLINGEEFFPRVFERIRQAQKEVLLETFIILEDKVGKELQEALICAARNGAHVEVIVDGYGTVDLSDEYLAQLRDAGVRVHVFDPQPRLLGMRTNLFRRLHRKIVVVDSEVAYVGGINFTAVHLGDYGPGAKQDYAAEVRGPIVLEIRHASLNLFRQARKELPLPLAAEHRHHHQQRYAGSSRIMLAIRDNEHHTSDIEDHYLYAIRSANHRVVIANAYFFPGYRMLRELRNAARRGVQVTLILQGEPDMPWARNFSTFLYSYLLRAGVVIHEYCERPLHGKVALMDSEWVTIGSSNLDPLSLSLNLEGNLFIRDTKLNHQLYDHLMKLSHEHCSSITIDKAARGLWWRAPLTVLCFHFLRRFPSIAGSLPAHTPRLEPLLPVEERAEEELVTLEHQEKPL</sequence>
<comment type="catalytic activity">
    <reaction evidence="9">
        <text>2 a 1,2-diacyl-sn-glycero-3-phospho-(1'-sn-glycerol) = a cardiolipin + glycerol</text>
        <dbReference type="Rhea" id="RHEA:31451"/>
        <dbReference type="ChEBI" id="CHEBI:17754"/>
        <dbReference type="ChEBI" id="CHEBI:62237"/>
        <dbReference type="ChEBI" id="CHEBI:64716"/>
    </reaction>
</comment>
<dbReference type="RefSeq" id="WP_188635099.1">
    <property type="nucleotide sequence ID" value="NZ_BMNN01000001.1"/>
</dbReference>
<dbReference type="Gene3D" id="3.30.870.10">
    <property type="entry name" value="Endonuclease Chain A"/>
    <property type="match status" value="2"/>
</dbReference>
<feature type="active site" evidence="9">
    <location>
        <position position="299"/>
    </location>
</feature>
<reference evidence="12" key="1">
    <citation type="journal article" date="2019" name="Int. J. Syst. Evol. Microbiol.">
        <title>The Global Catalogue of Microorganisms (GCM) 10K type strain sequencing project: providing services to taxonomists for standard genome sequencing and annotation.</title>
        <authorList>
            <consortium name="The Broad Institute Genomics Platform"/>
            <consortium name="The Broad Institute Genome Sequencing Center for Infectious Disease"/>
            <person name="Wu L."/>
            <person name="Ma J."/>
        </authorList>
    </citation>
    <scope>NUCLEOTIDE SEQUENCE [LARGE SCALE GENOMIC DNA]</scope>
    <source>
        <strain evidence="12">JCM 11590</strain>
    </source>
</reference>
<keyword evidence="4" id="KW-0677">Repeat</keyword>
<keyword evidence="2 9" id="KW-0444">Lipid biosynthesis</keyword>
<evidence type="ECO:0000256" key="2">
    <source>
        <dbReference type="ARBA" id="ARBA00022516"/>
    </source>
</evidence>
<dbReference type="SMART" id="SM00155">
    <property type="entry name" value="PLDc"/>
    <property type="match status" value="2"/>
</dbReference>
<dbReference type="HAMAP" id="MF_01917">
    <property type="entry name" value="Cardiolipin_synth_ClsB"/>
    <property type="match status" value="1"/>
</dbReference>
<evidence type="ECO:0000313" key="12">
    <source>
        <dbReference type="Proteomes" id="UP000633263"/>
    </source>
</evidence>
<evidence type="ECO:0000256" key="7">
    <source>
        <dbReference type="ARBA" id="ARBA00023209"/>
    </source>
</evidence>
<proteinExistence type="inferred from homology"/>
<keyword evidence="6 9" id="KW-0472">Membrane</keyword>
<evidence type="ECO:0000256" key="1">
    <source>
        <dbReference type="ARBA" id="ARBA00022475"/>
    </source>
</evidence>
<evidence type="ECO:0000256" key="5">
    <source>
        <dbReference type="ARBA" id="ARBA00023098"/>
    </source>
</evidence>
<dbReference type="InterPro" id="IPR001736">
    <property type="entry name" value="PLipase_D/transphosphatidylase"/>
</dbReference>
<dbReference type="CDD" id="cd09110">
    <property type="entry name" value="PLDc_CLS_1"/>
    <property type="match status" value="1"/>
</dbReference>
<dbReference type="Proteomes" id="UP000633263">
    <property type="component" value="Unassembled WGS sequence"/>
</dbReference>
<dbReference type="InterPro" id="IPR030872">
    <property type="entry name" value="Cardiolipin_synth_ClsB"/>
</dbReference>
<keyword evidence="7 9" id="KW-0594">Phospholipid biosynthesis</keyword>